<sequence>MNLVEVNDGVAVITFKALVSKRLKSKINKSHFSTDKILMYAIGLFISGSFFLMHWFFGLCFFCVFFSLFANTIGQVNKETYFKFLLRDNILYFISMNKDLDHREQFNADSIEQFYIKKVGEDQFNLMIIYKKMEVNHESDLLSFGHKRIAEITDILDYMHQFYGITPKKIEDEYNYDKKTNFIPKQKRNFFKLFDQDIEDIRTKGVFTLSGEDYLVEKTQQIEWDNGMVSYRFLIHEDQSLFYHPMINNRLLFLESKALKANIDGFDRYVDSLNEQPKVLSFEGQNYYLLEVNKGEISMDGKHLHEELLQTIYESEDEKCVLRCSQMEDKIRVFKGTMMQEKQINLILPQLDVDF</sequence>
<accession>A0A1S1Z0Z4</accession>
<protein>
    <submittedName>
        <fullName evidence="2">Uncharacterized protein</fullName>
    </submittedName>
</protein>
<reference evidence="2 3" key="1">
    <citation type="journal article" date="2012" name="Int. J. Syst. Evol. Microbiol.">
        <title>Flammeovirga pacifica sp. nov., isolated from deep-sea sediment.</title>
        <authorList>
            <person name="Xu H."/>
            <person name="Fu Y."/>
            <person name="Yang N."/>
            <person name="Ding Z."/>
            <person name="Lai Q."/>
            <person name="Zeng R."/>
        </authorList>
    </citation>
    <scope>NUCLEOTIDE SEQUENCE [LARGE SCALE GENOMIC DNA]</scope>
    <source>
        <strain evidence="3">DSM 24597 / LMG 26175 / WPAGA1</strain>
    </source>
</reference>
<proteinExistence type="predicted"/>
<keyword evidence="3" id="KW-1185">Reference proteome</keyword>
<name>A0A1S1Z0Z4_FLAPC</name>
<dbReference type="STRING" id="915059.NH26_11580"/>
<evidence type="ECO:0000313" key="3">
    <source>
        <dbReference type="Proteomes" id="UP000179797"/>
    </source>
</evidence>
<comment type="caution">
    <text evidence="2">The sequence shown here is derived from an EMBL/GenBank/DDBJ whole genome shotgun (WGS) entry which is preliminary data.</text>
</comment>
<keyword evidence="1" id="KW-0472">Membrane</keyword>
<feature type="transmembrane region" description="Helical" evidence="1">
    <location>
        <begin position="37"/>
        <end position="70"/>
    </location>
</feature>
<evidence type="ECO:0000313" key="2">
    <source>
        <dbReference type="EMBL" id="OHX66939.1"/>
    </source>
</evidence>
<dbReference type="Proteomes" id="UP000179797">
    <property type="component" value="Unassembled WGS sequence"/>
</dbReference>
<dbReference type="AlphaFoldDB" id="A0A1S1Z0Z4"/>
<keyword evidence="1" id="KW-0812">Transmembrane</keyword>
<keyword evidence="1" id="KW-1133">Transmembrane helix</keyword>
<gene>
    <name evidence="2" type="ORF">NH26_11580</name>
</gene>
<dbReference type="EMBL" id="JRYR02000001">
    <property type="protein sequence ID" value="OHX66939.1"/>
    <property type="molecule type" value="Genomic_DNA"/>
</dbReference>
<organism evidence="2 3">
    <name type="scientific">Flammeovirga pacifica</name>
    <dbReference type="NCBI Taxonomy" id="915059"/>
    <lineage>
        <taxon>Bacteria</taxon>
        <taxon>Pseudomonadati</taxon>
        <taxon>Bacteroidota</taxon>
        <taxon>Cytophagia</taxon>
        <taxon>Cytophagales</taxon>
        <taxon>Flammeovirgaceae</taxon>
        <taxon>Flammeovirga</taxon>
    </lineage>
</organism>
<evidence type="ECO:0000256" key="1">
    <source>
        <dbReference type="SAM" id="Phobius"/>
    </source>
</evidence>